<sequence>MNEASVSKETESERRGAEGSEPSGKATMTASMCGGAELRLEDRREWSVGGETGDVDGDLSRCRSSRAQSGECEGESTDGREYNDADEGRKTSGAGDGCGQRTKEGEARANCDDVVPSRAQSGERVGDDVKRSVRDGKRRRGKERRQLESERNEGDGEENALAQCKGGGNKSEFPG</sequence>
<gene>
    <name evidence="1" type="ORF">F5148DRAFT_1369742</name>
</gene>
<protein>
    <submittedName>
        <fullName evidence="1">Uncharacterized protein</fullName>
    </submittedName>
</protein>
<accession>A0ACC0U0L4</accession>
<evidence type="ECO:0000313" key="1">
    <source>
        <dbReference type="EMBL" id="KAI9456210.1"/>
    </source>
</evidence>
<dbReference type="EMBL" id="JAGFNK010000239">
    <property type="protein sequence ID" value="KAI9456210.1"/>
    <property type="molecule type" value="Genomic_DNA"/>
</dbReference>
<comment type="caution">
    <text evidence="1">The sequence shown here is derived from an EMBL/GenBank/DDBJ whole genome shotgun (WGS) entry which is preliminary data.</text>
</comment>
<evidence type="ECO:0000313" key="2">
    <source>
        <dbReference type="Proteomes" id="UP001207468"/>
    </source>
</evidence>
<name>A0ACC0U0L4_9AGAM</name>
<reference evidence="1" key="1">
    <citation type="submission" date="2021-03" db="EMBL/GenBank/DDBJ databases">
        <title>Evolutionary priming and transition to the ectomycorrhizal habit in an iconic lineage of mushroom-forming fungi: is preadaptation a requirement?</title>
        <authorList>
            <consortium name="DOE Joint Genome Institute"/>
            <person name="Looney B.P."/>
            <person name="Miyauchi S."/>
            <person name="Morin E."/>
            <person name="Drula E."/>
            <person name="Courty P.E."/>
            <person name="Chicoki N."/>
            <person name="Fauchery L."/>
            <person name="Kohler A."/>
            <person name="Kuo A."/>
            <person name="LaButti K."/>
            <person name="Pangilinan J."/>
            <person name="Lipzen A."/>
            <person name="Riley R."/>
            <person name="Andreopoulos W."/>
            <person name="He G."/>
            <person name="Johnson J."/>
            <person name="Barry K.W."/>
            <person name="Grigoriev I.V."/>
            <person name="Nagy L."/>
            <person name="Hibbett D."/>
            <person name="Henrissat B."/>
            <person name="Matheny P.B."/>
            <person name="Labbe J."/>
            <person name="Martin A.F."/>
        </authorList>
    </citation>
    <scope>NUCLEOTIDE SEQUENCE</scope>
    <source>
        <strain evidence="1">BPL698</strain>
    </source>
</reference>
<organism evidence="1 2">
    <name type="scientific">Russula earlei</name>
    <dbReference type="NCBI Taxonomy" id="71964"/>
    <lineage>
        <taxon>Eukaryota</taxon>
        <taxon>Fungi</taxon>
        <taxon>Dikarya</taxon>
        <taxon>Basidiomycota</taxon>
        <taxon>Agaricomycotina</taxon>
        <taxon>Agaricomycetes</taxon>
        <taxon>Russulales</taxon>
        <taxon>Russulaceae</taxon>
        <taxon>Russula</taxon>
    </lineage>
</organism>
<proteinExistence type="predicted"/>
<keyword evidence="2" id="KW-1185">Reference proteome</keyword>
<dbReference type="Proteomes" id="UP001207468">
    <property type="component" value="Unassembled WGS sequence"/>
</dbReference>